<gene>
    <name evidence="2" type="ORF">OEV98_17030</name>
</gene>
<organism evidence="2 3">
    <name type="scientific">Perspicuibacillus lycopersici</name>
    <dbReference type="NCBI Taxonomy" id="1325689"/>
    <lineage>
        <taxon>Bacteria</taxon>
        <taxon>Bacillati</taxon>
        <taxon>Bacillota</taxon>
        <taxon>Bacilli</taxon>
        <taxon>Bacillales</taxon>
        <taxon>Bacillaceae</taxon>
        <taxon>Perspicuibacillus</taxon>
    </lineage>
</organism>
<reference evidence="2" key="1">
    <citation type="submission" date="2022-10" db="EMBL/GenBank/DDBJ databases">
        <title>Description of Fervidibacillus gen. nov. in the family Fervidibacillaceae fam. nov. with two species, Fervidibacillus albus sp. nov., and Fervidibacillus halotolerans sp. nov., isolated from tidal flat sediments.</title>
        <authorList>
            <person name="Kwon K.K."/>
            <person name="Yang S.-H."/>
        </authorList>
    </citation>
    <scope>NUCLEOTIDE SEQUENCE</scope>
    <source>
        <strain evidence="2">JCM 19140</strain>
    </source>
</reference>
<keyword evidence="3" id="KW-1185">Reference proteome</keyword>
<comment type="caution">
    <text evidence="2">The sequence shown here is derived from an EMBL/GenBank/DDBJ whole genome shotgun (WGS) entry which is preliminary data.</text>
</comment>
<dbReference type="Proteomes" id="UP001209318">
    <property type="component" value="Unassembled WGS sequence"/>
</dbReference>
<dbReference type="InterPro" id="IPR004038">
    <property type="entry name" value="Ribosomal_eL8/eL30/eS12/Gad45"/>
</dbReference>
<evidence type="ECO:0000313" key="3">
    <source>
        <dbReference type="Proteomes" id="UP001209318"/>
    </source>
</evidence>
<name>A0AAE3LNY5_9BACI</name>
<dbReference type="Pfam" id="PF01248">
    <property type="entry name" value="Ribosomal_L7Ae"/>
    <property type="match status" value="1"/>
</dbReference>
<evidence type="ECO:0000259" key="1">
    <source>
        <dbReference type="Pfam" id="PF01248"/>
    </source>
</evidence>
<dbReference type="SUPFAM" id="SSF55315">
    <property type="entry name" value="L30e-like"/>
    <property type="match status" value="1"/>
</dbReference>
<feature type="domain" description="Ribosomal protein eL8/eL30/eS12/Gadd45" evidence="1">
    <location>
        <begin position="4"/>
        <end position="78"/>
    </location>
</feature>
<evidence type="ECO:0000313" key="2">
    <source>
        <dbReference type="EMBL" id="MCU9615235.1"/>
    </source>
</evidence>
<dbReference type="EMBL" id="JAOUSF010000007">
    <property type="protein sequence ID" value="MCU9615235.1"/>
    <property type="molecule type" value="Genomic_DNA"/>
</dbReference>
<keyword evidence="2" id="KW-0687">Ribonucleoprotein</keyword>
<accession>A0AAE3LNY5</accession>
<proteinExistence type="predicted"/>
<sequence length="82" mass="8775">MSYEKVKQAKNKKIGTKQSVKALKSGKAEEVFIASDADSKIVKAVIDTAKQVNIPITYVESMKDLGKACGIEVGAATVVLVY</sequence>
<dbReference type="PRINTS" id="PR00884">
    <property type="entry name" value="RIBOSOMALHS6"/>
</dbReference>
<dbReference type="GO" id="GO:0005840">
    <property type="term" value="C:ribosome"/>
    <property type="evidence" value="ECO:0007669"/>
    <property type="project" value="UniProtKB-KW"/>
</dbReference>
<dbReference type="NCBIfam" id="NF010125">
    <property type="entry name" value="PRK13602.1"/>
    <property type="match status" value="1"/>
</dbReference>
<keyword evidence="2" id="KW-0689">Ribosomal protein</keyword>
<dbReference type="Gene3D" id="3.30.1330.30">
    <property type="match status" value="1"/>
</dbReference>
<dbReference type="InterPro" id="IPR029064">
    <property type="entry name" value="Ribosomal_eL30-like_sf"/>
</dbReference>
<dbReference type="AlphaFoldDB" id="A0AAE3LNY5"/>
<protein>
    <submittedName>
        <fullName evidence="2">50S ribosomal protein L7ae-like protein</fullName>
    </submittedName>
</protein>
<dbReference type="RefSeq" id="WP_263074554.1">
    <property type="nucleotide sequence ID" value="NZ_JAOUSF010000007.1"/>
</dbReference>